<proteinExistence type="predicted"/>
<evidence type="ECO:0000313" key="3">
    <source>
        <dbReference type="Proteomes" id="UP001597557"/>
    </source>
</evidence>
<dbReference type="EMBL" id="JBHUPD010000001">
    <property type="protein sequence ID" value="MFD2871196.1"/>
    <property type="molecule type" value="Genomic_DNA"/>
</dbReference>
<keyword evidence="1" id="KW-0732">Signal</keyword>
<accession>A0ABW5Y7H3</accession>
<evidence type="ECO:0000256" key="1">
    <source>
        <dbReference type="SAM" id="SignalP"/>
    </source>
</evidence>
<feature type="signal peptide" evidence="1">
    <location>
        <begin position="1"/>
        <end position="19"/>
    </location>
</feature>
<evidence type="ECO:0008006" key="4">
    <source>
        <dbReference type="Google" id="ProtNLM"/>
    </source>
</evidence>
<sequence length="247" mass="28105">MKNLITFFTCFLCFYTCLAQETVERKNTLIDDVFERYQARVDSLGNETRVGNYLVLAHRKTVVKGQYTNGERTGVWYFYDHAGKAMQQYDFDKNHLLFEAPEQEPSNFRYLMDQVITPKDITTQPIKIGGRYFGYLPYLQLARKIHALRGISDDGCMAVLTLLVSPLGRLADLRVQLSCSVNNQQIDYPINIDSLPNSEKTFIPATLNGEKTACRITILCKSDDHGELTIVEPGESILRTGPSFLLK</sequence>
<protein>
    <recommendedName>
        <fullName evidence="4">MORN repeat protein</fullName>
    </recommendedName>
</protein>
<keyword evidence="3" id="KW-1185">Reference proteome</keyword>
<feature type="chain" id="PRO_5047384436" description="MORN repeat protein" evidence="1">
    <location>
        <begin position="20"/>
        <end position="247"/>
    </location>
</feature>
<reference evidence="3" key="1">
    <citation type="journal article" date="2019" name="Int. J. Syst. Evol. Microbiol.">
        <title>The Global Catalogue of Microorganisms (GCM) 10K type strain sequencing project: providing services to taxonomists for standard genome sequencing and annotation.</title>
        <authorList>
            <consortium name="The Broad Institute Genomics Platform"/>
            <consortium name="The Broad Institute Genome Sequencing Center for Infectious Disease"/>
            <person name="Wu L."/>
            <person name="Ma J."/>
        </authorList>
    </citation>
    <scope>NUCLEOTIDE SEQUENCE [LARGE SCALE GENOMIC DNA]</scope>
    <source>
        <strain evidence="3">KCTC 22437</strain>
    </source>
</reference>
<dbReference type="Proteomes" id="UP001597557">
    <property type="component" value="Unassembled WGS sequence"/>
</dbReference>
<organism evidence="2 3">
    <name type="scientific">Mucilaginibacter ximonensis</name>
    <dbReference type="NCBI Taxonomy" id="538021"/>
    <lineage>
        <taxon>Bacteria</taxon>
        <taxon>Pseudomonadati</taxon>
        <taxon>Bacteroidota</taxon>
        <taxon>Sphingobacteriia</taxon>
        <taxon>Sphingobacteriales</taxon>
        <taxon>Sphingobacteriaceae</taxon>
        <taxon>Mucilaginibacter</taxon>
    </lineage>
</organism>
<comment type="caution">
    <text evidence="2">The sequence shown here is derived from an EMBL/GenBank/DDBJ whole genome shotgun (WGS) entry which is preliminary data.</text>
</comment>
<name>A0ABW5Y7H3_9SPHI</name>
<dbReference type="RefSeq" id="WP_377181640.1">
    <property type="nucleotide sequence ID" value="NZ_JBHUPD010000001.1"/>
</dbReference>
<gene>
    <name evidence="2" type="ORF">ACFS5N_01875</name>
</gene>
<evidence type="ECO:0000313" key="2">
    <source>
        <dbReference type="EMBL" id="MFD2871196.1"/>
    </source>
</evidence>